<dbReference type="InterPro" id="IPR050707">
    <property type="entry name" value="HTH_MetabolicPath_Reg"/>
</dbReference>
<gene>
    <name evidence="6" type="ORF">DC077_06675</name>
    <name evidence="7" type="ORF">DC078_05250</name>
</gene>
<dbReference type="PANTHER" id="PTHR30136">
    <property type="entry name" value="HELIX-TURN-HELIX TRANSCRIPTIONAL REGULATOR, ICLR FAMILY"/>
    <property type="match status" value="1"/>
</dbReference>
<protein>
    <submittedName>
        <fullName evidence="6">IclR family transcriptional regulator</fullName>
    </submittedName>
</protein>
<dbReference type="InterPro" id="IPR036388">
    <property type="entry name" value="WH-like_DNA-bd_sf"/>
</dbReference>
<evidence type="ECO:0000313" key="6">
    <source>
        <dbReference type="EMBL" id="PWD86413.1"/>
    </source>
</evidence>
<dbReference type="InterPro" id="IPR005471">
    <property type="entry name" value="Tscrpt_reg_IclR_N"/>
</dbReference>
<comment type="caution">
    <text evidence="6">The sequence shown here is derived from an EMBL/GenBank/DDBJ whole genome shotgun (WGS) entry which is preliminary data.</text>
</comment>
<dbReference type="SUPFAM" id="SSF55781">
    <property type="entry name" value="GAF domain-like"/>
    <property type="match status" value="1"/>
</dbReference>
<dbReference type="GO" id="GO:0003677">
    <property type="term" value="F:DNA binding"/>
    <property type="evidence" value="ECO:0007669"/>
    <property type="project" value="UniProtKB-KW"/>
</dbReference>
<dbReference type="SMART" id="SM00346">
    <property type="entry name" value="HTH_ICLR"/>
    <property type="match status" value="1"/>
</dbReference>
<reference evidence="6" key="1">
    <citation type="journal article" date="2018" name="Genome Announc.">
        <title>Ignatzschineria cameli sp. nov., isolated from necrotic foot tissue of dromedaries (Camelus dromedarius) and associated maggots (Wohlfahrtia species) in Dubai.</title>
        <authorList>
            <person name="Tsang C.C."/>
            <person name="Tang J.Y."/>
            <person name="Fong J.Y."/>
            <person name="Kinne J."/>
            <person name="Lee H.H."/>
            <person name="Joseph M."/>
            <person name="Jose S."/>
            <person name="Schuster R.K."/>
            <person name="Tang Y."/>
            <person name="Sivakumar S."/>
            <person name="Chen J.H."/>
            <person name="Teng J.L."/>
            <person name="Lau S.K."/>
            <person name="Wernery U."/>
            <person name="Woo P.C."/>
        </authorList>
    </citation>
    <scope>NUCLEOTIDE SEQUENCE</scope>
    <source>
        <strain evidence="6">UAE-HKU57</strain>
        <strain evidence="7">UAE-HKU58</strain>
    </source>
</reference>
<evidence type="ECO:0000259" key="4">
    <source>
        <dbReference type="PROSITE" id="PS51077"/>
    </source>
</evidence>
<dbReference type="InterPro" id="IPR036390">
    <property type="entry name" value="WH_DNA-bd_sf"/>
</dbReference>
<evidence type="ECO:0000313" key="7">
    <source>
        <dbReference type="EMBL" id="PWD92437.1"/>
    </source>
</evidence>
<keyword evidence="3" id="KW-0804">Transcription</keyword>
<evidence type="ECO:0000313" key="9">
    <source>
        <dbReference type="Proteomes" id="UP000245217"/>
    </source>
</evidence>
<dbReference type="InterPro" id="IPR029016">
    <property type="entry name" value="GAF-like_dom_sf"/>
</dbReference>
<evidence type="ECO:0000256" key="3">
    <source>
        <dbReference type="ARBA" id="ARBA00023163"/>
    </source>
</evidence>
<dbReference type="OrthoDB" id="9807558at2"/>
<dbReference type="AlphaFoldDB" id="A0A2U2ARD1"/>
<feature type="domain" description="IclR-ED" evidence="5">
    <location>
        <begin position="84"/>
        <end position="271"/>
    </location>
</feature>
<keyword evidence="1" id="KW-0805">Transcription regulation</keyword>
<proteinExistence type="predicted"/>
<feature type="domain" description="HTH iclR-type" evidence="4">
    <location>
        <begin position="22"/>
        <end position="83"/>
    </location>
</feature>
<keyword evidence="9" id="KW-1185">Reference proteome</keyword>
<dbReference type="Pfam" id="PF01614">
    <property type="entry name" value="IclR_C"/>
    <property type="match status" value="1"/>
</dbReference>
<dbReference type="GO" id="GO:0003700">
    <property type="term" value="F:DNA-binding transcription factor activity"/>
    <property type="evidence" value="ECO:0007669"/>
    <property type="project" value="TreeGrafter"/>
</dbReference>
<dbReference type="Proteomes" id="UP000245217">
    <property type="component" value="Unassembled WGS sequence"/>
</dbReference>
<dbReference type="EMBL" id="QEWV01000004">
    <property type="protein sequence ID" value="PWD92437.1"/>
    <property type="molecule type" value="Genomic_DNA"/>
</dbReference>
<dbReference type="Gene3D" id="3.30.450.40">
    <property type="match status" value="1"/>
</dbReference>
<dbReference type="EMBL" id="QEWW01000003">
    <property type="protein sequence ID" value="PWD86413.1"/>
    <property type="molecule type" value="Genomic_DNA"/>
</dbReference>
<dbReference type="GO" id="GO:0045892">
    <property type="term" value="P:negative regulation of DNA-templated transcription"/>
    <property type="evidence" value="ECO:0007669"/>
    <property type="project" value="TreeGrafter"/>
</dbReference>
<sequence>MIRIKVRSLAMIEEINTEKYLVPGLVRGLKILESFTAVKSEMTLSEIAKNLDINRSSAFRLVQTLEYCGYLIRTPHKSYKLNVKVLQLGYTAIESMNIPQQVTAIMQQLRDQTKVAVHLSLLDNIEIVYLNNIQALGAFTSNIRVGTRWPAYATVIGQMLLGSLSNEEIRARYEGSSEWKQYSASTAKDVDELIEKIEVARNSDYLISWKNFKPDMIACAAPIRGKLSKGIQYVLSVSCPATSYSNREQFVKEVVPLLLAAAREISELMIQ</sequence>
<dbReference type="SUPFAM" id="SSF46785">
    <property type="entry name" value="Winged helix' DNA-binding domain"/>
    <property type="match status" value="1"/>
</dbReference>
<dbReference type="PANTHER" id="PTHR30136:SF34">
    <property type="entry name" value="TRANSCRIPTIONAL REGULATOR"/>
    <property type="match status" value="1"/>
</dbReference>
<dbReference type="Pfam" id="PF09339">
    <property type="entry name" value="HTH_IclR"/>
    <property type="match status" value="1"/>
</dbReference>
<evidence type="ECO:0000259" key="5">
    <source>
        <dbReference type="PROSITE" id="PS51078"/>
    </source>
</evidence>
<dbReference type="PROSITE" id="PS51078">
    <property type="entry name" value="ICLR_ED"/>
    <property type="match status" value="1"/>
</dbReference>
<evidence type="ECO:0000256" key="2">
    <source>
        <dbReference type="ARBA" id="ARBA00023125"/>
    </source>
</evidence>
<dbReference type="PROSITE" id="PS51077">
    <property type="entry name" value="HTH_ICLR"/>
    <property type="match status" value="1"/>
</dbReference>
<evidence type="ECO:0000313" key="8">
    <source>
        <dbReference type="Proteomes" id="UP000245059"/>
    </source>
</evidence>
<dbReference type="Gene3D" id="1.10.10.10">
    <property type="entry name" value="Winged helix-like DNA-binding domain superfamily/Winged helix DNA-binding domain"/>
    <property type="match status" value="1"/>
</dbReference>
<reference evidence="8 9" key="2">
    <citation type="submission" date="2018-05" db="EMBL/GenBank/DDBJ databases">
        <title>Ignatzschineria dubaiensis sp. nov., isolated from necrotic foot tissues of dromedaries (Camelus dromedarius) and associated maggots in Dubai, United Arab Emirates.</title>
        <authorList>
            <person name="Tsang C.C."/>
            <person name="Tang J.Y.M."/>
            <person name="Fong J.Y.H."/>
            <person name="Kinne J."/>
            <person name="Lee H.H."/>
            <person name="Joseph M."/>
            <person name="Jose S."/>
            <person name="Schuster R.K."/>
            <person name="Tang Y."/>
            <person name="Sivakumar S."/>
            <person name="Chen J.H.K."/>
            <person name="Teng J.L.L."/>
            <person name="Lau S.K.P."/>
            <person name="Wernery U."/>
            <person name="Woo P.C.Y."/>
        </authorList>
    </citation>
    <scope>NUCLEOTIDE SEQUENCE [LARGE SCALE GENOMIC DNA]</scope>
    <source>
        <strain evidence="8">UAE-HKU57</strain>
        <strain evidence="9">UAE-HKU58</strain>
    </source>
</reference>
<dbReference type="InterPro" id="IPR014757">
    <property type="entry name" value="Tscrpt_reg_IclR_C"/>
</dbReference>
<keyword evidence="2" id="KW-0238">DNA-binding</keyword>
<name>A0A2U2ARD1_9GAMM</name>
<accession>A0A2U2ARD1</accession>
<dbReference type="Proteomes" id="UP000245059">
    <property type="component" value="Unassembled WGS sequence"/>
</dbReference>
<evidence type="ECO:0000256" key="1">
    <source>
        <dbReference type="ARBA" id="ARBA00023015"/>
    </source>
</evidence>
<organism evidence="6 8">
    <name type="scientific">Ignatzschineria cameli</name>
    <dbReference type="NCBI Taxonomy" id="2182793"/>
    <lineage>
        <taxon>Bacteria</taxon>
        <taxon>Pseudomonadati</taxon>
        <taxon>Pseudomonadota</taxon>
        <taxon>Gammaproteobacteria</taxon>
        <taxon>Cardiobacteriales</taxon>
        <taxon>Ignatzschineriaceae</taxon>
        <taxon>Ignatzschineria</taxon>
    </lineage>
</organism>